<evidence type="ECO:0000313" key="4">
    <source>
        <dbReference type="Proteomes" id="UP000824120"/>
    </source>
</evidence>
<name>A0A9J5ZAG1_SOLCO</name>
<dbReference type="EMBL" id="JACXVP010000004">
    <property type="protein sequence ID" value="KAG5609971.1"/>
    <property type="molecule type" value="Genomic_DNA"/>
</dbReference>
<accession>A0A9J5ZAG1</accession>
<comment type="caution">
    <text evidence="3">The sequence shown here is derived from an EMBL/GenBank/DDBJ whole genome shotgun (WGS) entry which is preliminary data.</text>
</comment>
<keyword evidence="4" id="KW-1185">Reference proteome</keyword>
<evidence type="ECO:0000313" key="3">
    <source>
        <dbReference type="EMBL" id="KAG5609971.1"/>
    </source>
</evidence>
<evidence type="ECO:0000256" key="1">
    <source>
        <dbReference type="SAM" id="Coils"/>
    </source>
</evidence>
<feature type="coiled-coil region" evidence="1">
    <location>
        <begin position="115"/>
        <end position="142"/>
    </location>
</feature>
<gene>
    <name evidence="3" type="ORF">H5410_021252</name>
</gene>
<keyword evidence="1" id="KW-0175">Coiled coil</keyword>
<sequence>MLPSMQDTNITKLCIWARVPRDEKKDVKVIPTSFTDIWRIEVEYLKDEAKKKKAALVDTSPVVDTDALPAEAPLPTPAPRPSALADVVTPLSATIDALAARISVCESGKRATKEVTALKAAVAVLRRDVDQLKSTIADFKSEAKTNEEMLKVDDEASYESLTETEKNMIDVPVQTSLAAPSGPTTSEMAPCTDARDSSIAPGTDAPIDGATI</sequence>
<feature type="compositionally biased region" description="Polar residues" evidence="2">
    <location>
        <begin position="176"/>
        <end position="187"/>
    </location>
</feature>
<dbReference type="OrthoDB" id="1328693at2759"/>
<proteinExistence type="predicted"/>
<evidence type="ECO:0008006" key="5">
    <source>
        <dbReference type="Google" id="ProtNLM"/>
    </source>
</evidence>
<dbReference type="Proteomes" id="UP000824120">
    <property type="component" value="Chromosome 4"/>
</dbReference>
<organism evidence="3 4">
    <name type="scientific">Solanum commersonii</name>
    <name type="common">Commerson's wild potato</name>
    <name type="synonym">Commerson's nightshade</name>
    <dbReference type="NCBI Taxonomy" id="4109"/>
    <lineage>
        <taxon>Eukaryota</taxon>
        <taxon>Viridiplantae</taxon>
        <taxon>Streptophyta</taxon>
        <taxon>Embryophyta</taxon>
        <taxon>Tracheophyta</taxon>
        <taxon>Spermatophyta</taxon>
        <taxon>Magnoliopsida</taxon>
        <taxon>eudicotyledons</taxon>
        <taxon>Gunneridae</taxon>
        <taxon>Pentapetalae</taxon>
        <taxon>asterids</taxon>
        <taxon>lamiids</taxon>
        <taxon>Solanales</taxon>
        <taxon>Solanaceae</taxon>
        <taxon>Solanoideae</taxon>
        <taxon>Solaneae</taxon>
        <taxon>Solanum</taxon>
    </lineage>
</organism>
<feature type="region of interest" description="Disordered" evidence="2">
    <location>
        <begin position="176"/>
        <end position="212"/>
    </location>
</feature>
<protein>
    <recommendedName>
        <fullName evidence="5">Polyprotein protein</fullName>
    </recommendedName>
</protein>
<dbReference type="AlphaFoldDB" id="A0A9J5ZAG1"/>
<evidence type="ECO:0000256" key="2">
    <source>
        <dbReference type="SAM" id="MobiDB-lite"/>
    </source>
</evidence>
<reference evidence="3 4" key="1">
    <citation type="submission" date="2020-09" db="EMBL/GenBank/DDBJ databases">
        <title>De no assembly of potato wild relative species, Solanum commersonii.</title>
        <authorList>
            <person name="Cho K."/>
        </authorList>
    </citation>
    <scope>NUCLEOTIDE SEQUENCE [LARGE SCALE GENOMIC DNA]</scope>
    <source>
        <strain evidence="3">LZ3.2</strain>
        <tissue evidence="3">Leaf</tissue>
    </source>
</reference>